<evidence type="ECO:0000256" key="4">
    <source>
        <dbReference type="ARBA" id="ARBA00014710"/>
    </source>
</evidence>
<evidence type="ECO:0000313" key="17">
    <source>
        <dbReference type="EMBL" id="KAJ8101454.1"/>
    </source>
</evidence>
<dbReference type="Pfam" id="PF13432">
    <property type="entry name" value="TPR_16"/>
    <property type="match status" value="2"/>
</dbReference>
<accession>A0AAD7VU57</accession>
<evidence type="ECO:0000256" key="16">
    <source>
        <dbReference type="SAM" id="MobiDB-lite"/>
    </source>
</evidence>
<evidence type="ECO:0000256" key="3">
    <source>
        <dbReference type="ARBA" id="ARBA00005348"/>
    </source>
</evidence>
<comment type="similarity">
    <text evidence="3">Belongs to the peroxisomal targeting signal receptor family.</text>
</comment>
<keyword evidence="8" id="KW-0677">Repeat</keyword>
<evidence type="ECO:0000313" key="18">
    <source>
        <dbReference type="Proteomes" id="UP001217417"/>
    </source>
</evidence>
<feature type="repeat" description="TPR" evidence="15">
    <location>
        <begin position="404"/>
        <end position="437"/>
    </location>
</feature>
<dbReference type="InterPro" id="IPR019734">
    <property type="entry name" value="TPR_rpt"/>
</dbReference>
<dbReference type="PANTHER" id="PTHR10130">
    <property type="entry name" value="PEROXISOMAL TARGETING SIGNAL 1 RECEPTOR PEX5"/>
    <property type="match status" value="1"/>
</dbReference>
<keyword evidence="9 15" id="KW-0802">TPR repeat</keyword>
<dbReference type="Gene3D" id="1.25.40.10">
    <property type="entry name" value="Tetratricopeptide repeat domain"/>
    <property type="match status" value="1"/>
</dbReference>
<evidence type="ECO:0000256" key="11">
    <source>
        <dbReference type="ARBA" id="ARBA00022927"/>
    </source>
</evidence>
<protein>
    <recommendedName>
        <fullName evidence="4">Peroxisomal targeting signal receptor</fullName>
    </recommendedName>
    <alternativeName>
        <fullName evidence="14">Peroxin-5</fullName>
    </alternativeName>
</protein>
<dbReference type="Proteomes" id="UP001217417">
    <property type="component" value="Unassembled WGS sequence"/>
</dbReference>
<feature type="compositionally biased region" description="Polar residues" evidence="16">
    <location>
        <begin position="20"/>
        <end position="30"/>
    </location>
</feature>
<dbReference type="EMBL" id="JARPMG010000004">
    <property type="protein sequence ID" value="KAJ8101454.1"/>
    <property type="molecule type" value="Genomic_DNA"/>
</dbReference>
<comment type="subcellular location">
    <subcellularLocation>
        <location evidence="2">Cytoplasm</location>
    </subcellularLocation>
    <subcellularLocation>
        <location evidence="1">Peroxisome</location>
    </subcellularLocation>
</comment>
<dbReference type="PROSITE" id="PS50005">
    <property type="entry name" value="TPR"/>
    <property type="match status" value="3"/>
</dbReference>
<proteinExistence type="inferred from homology"/>
<evidence type="ECO:0000256" key="12">
    <source>
        <dbReference type="ARBA" id="ARBA00022966"/>
    </source>
</evidence>
<dbReference type="SMART" id="SM00028">
    <property type="entry name" value="TPR"/>
    <property type="match status" value="4"/>
</dbReference>
<name>A0AAD7VU57_9ASCO</name>
<comment type="caution">
    <text evidence="17">The sequence shown here is derived from an EMBL/GenBank/DDBJ whole genome shotgun (WGS) entry which is preliminary data.</text>
</comment>
<keyword evidence="12" id="KW-0882">Thioester bond</keyword>
<dbReference type="GO" id="GO:0016560">
    <property type="term" value="P:protein import into peroxisome matrix, docking"/>
    <property type="evidence" value="ECO:0007669"/>
    <property type="project" value="TreeGrafter"/>
</dbReference>
<keyword evidence="7" id="KW-1017">Isopeptide bond</keyword>
<evidence type="ECO:0000256" key="13">
    <source>
        <dbReference type="ARBA" id="ARBA00023140"/>
    </source>
</evidence>
<feature type="repeat" description="TPR" evidence="15">
    <location>
        <begin position="548"/>
        <end position="581"/>
    </location>
</feature>
<dbReference type="AlphaFoldDB" id="A0AAD7VU57"/>
<evidence type="ECO:0000256" key="9">
    <source>
        <dbReference type="ARBA" id="ARBA00022803"/>
    </source>
</evidence>
<feature type="compositionally biased region" description="Low complexity" evidence="16">
    <location>
        <begin position="42"/>
        <end position="53"/>
    </location>
</feature>
<dbReference type="RefSeq" id="XP_056044904.1">
    <property type="nucleotide sequence ID" value="XM_056185633.1"/>
</dbReference>
<dbReference type="FunFam" id="1.25.40.10:FF:000218">
    <property type="entry name" value="Peroxisomal targeting signal receptor"/>
    <property type="match status" value="1"/>
</dbReference>
<dbReference type="PANTHER" id="PTHR10130:SF0">
    <property type="entry name" value="GH08708P"/>
    <property type="match status" value="1"/>
</dbReference>
<dbReference type="InterPro" id="IPR024111">
    <property type="entry name" value="PEX5/PEX5L"/>
</dbReference>
<keyword evidence="10" id="KW-0832">Ubl conjugation</keyword>
<evidence type="ECO:0000256" key="1">
    <source>
        <dbReference type="ARBA" id="ARBA00004275"/>
    </source>
</evidence>
<dbReference type="SUPFAM" id="SSF48452">
    <property type="entry name" value="TPR-like"/>
    <property type="match status" value="1"/>
</dbReference>
<evidence type="ECO:0000256" key="14">
    <source>
        <dbReference type="ARBA" id="ARBA00032505"/>
    </source>
</evidence>
<evidence type="ECO:0000256" key="6">
    <source>
        <dbReference type="ARBA" id="ARBA00022490"/>
    </source>
</evidence>
<evidence type="ECO:0000256" key="8">
    <source>
        <dbReference type="ARBA" id="ARBA00022737"/>
    </source>
</evidence>
<keyword evidence="11" id="KW-0653">Protein transport</keyword>
<sequence>MSFMGSSAADCAVGRNPLSQFTKHIGQDQSLQRDRFGGPSGSDGASSSAPGASMRLSHGQPISTNDRDMMERFMSSHSKSASPAPQDAFAFDAMRREVMNIGSPPPLSQATQSRGSPAPTFQQRPIAEDVWAQEFRAPQFIGPQTSRVSEWGADYATPSSASSSAMPTYAQPRMGYGIGTMPMTGYNSGMMYGRTFMSSADGFESAANVSLGKGKGRVVELDSADWEEQFKSFEAEHAADTTTEDTVSHELYDLERVLQESYTGETLDETYHGDFENIWRGIQEQQMHNGTAQEVGNPNNIDLTYENLFGGDRFLDASDLDRRNPFTVEDIDGELKMPWDRDFEEYATLRSEAGNYQYELENRYMDPDMSDPFAEGVRLMETGGNLSEAALAFEAAVQKNPKHVEAWALLGAVQAQNEKEDPAIRALERAVQLDPNNQAALMNLAVSYINEGYENAAYATLERWIATKYPDIVAQARGQPPQLSDVDRFHLHDRVTELFLRAAQLSPEGMSMDGDVQVGLGVLFYGNEEYDKAVDCFNTALSVRPDDPLLWNRLGATLANSHRSEEAIEAYYKALELRPSFVRARYNLGVSCINIGCYKEAAQHLLGALDMHRVPSGQAEFGEDDVLANQSTNLYDTLRRVFLAMDRRDLADKVVNGVDPTVFKDAF</sequence>
<evidence type="ECO:0000256" key="10">
    <source>
        <dbReference type="ARBA" id="ARBA00022843"/>
    </source>
</evidence>
<gene>
    <name evidence="17" type="ORF">POJ06DRAFT_221874</name>
</gene>
<dbReference type="GO" id="GO:0005778">
    <property type="term" value="C:peroxisomal membrane"/>
    <property type="evidence" value="ECO:0007669"/>
    <property type="project" value="TreeGrafter"/>
</dbReference>
<reference evidence="17" key="1">
    <citation type="submission" date="2023-03" db="EMBL/GenBank/DDBJ databases">
        <title>Near-Complete genome sequence of Lipomyces tetrasporous NRRL Y-64009, an oleaginous yeast capable of growing on lignocellulosic hydrolysates.</title>
        <authorList>
            <consortium name="Lawrence Berkeley National Laboratory"/>
            <person name="Jagtap S.S."/>
            <person name="Liu J.-J."/>
            <person name="Walukiewicz H.E."/>
            <person name="Pangilinan J."/>
            <person name="Lipzen A."/>
            <person name="Ahrendt S."/>
            <person name="Koriabine M."/>
            <person name="Cobaugh K."/>
            <person name="Salamov A."/>
            <person name="Yoshinaga Y."/>
            <person name="Ng V."/>
            <person name="Daum C."/>
            <person name="Grigoriev I.V."/>
            <person name="Slininger P.J."/>
            <person name="Dien B.S."/>
            <person name="Jin Y.-S."/>
            <person name="Rao C.V."/>
        </authorList>
    </citation>
    <scope>NUCLEOTIDE SEQUENCE</scope>
    <source>
        <strain evidence="17">NRRL Y-64009</strain>
    </source>
</reference>
<keyword evidence="5" id="KW-0813">Transport</keyword>
<keyword evidence="13" id="KW-0576">Peroxisome</keyword>
<evidence type="ECO:0000256" key="5">
    <source>
        <dbReference type="ARBA" id="ARBA00022448"/>
    </source>
</evidence>
<evidence type="ECO:0000256" key="7">
    <source>
        <dbReference type="ARBA" id="ARBA00022499"/>
    </source>
</evidence>
<dbReference type="GO" id="GO:0005052">
    <property type="term" value="F:peroxisome matrix targeting signal-1 binding"/>
    <property type="evidence" value="ECO:0007669"/>
    <property type="project" value="TreeGrafter"/>
</dbReference>
<feature type="repeat" description="TPR" evidence="15">
    <location>
        <begin position="514"/>
        <end position="547"/>
    </location>
</feature>
<dbReference type="GO" id="GO:0005829">
    <property type="term" value="C:cytosol"/>
    <property type="evidence" value="ECO:0007669"/>
    <property type="project" value="TreeGrafter"/>
</dbReference>
<organism evidence="17 18">
    <name type="scientific">Lipomyces tetrasporus</name>
    <dbReference type="NCBI Taxonomy" id="54092"/>
    <lineage>
        <taxon>Eukaryota</taxon>
        <taxon>Fungi</taxon>
        <taxon>Dikarya</taxon>
        <taxon>Ascomycota</taxon>
        <taxon>Saccharomycotina</taxon>
        <taxon>Lipomycetes</taxon>
        <taxon>Lipomycetales</taxon>
        <taxon>Lipomycetaceae</taxon>
        <taxon>Lipomyces</taxon>
    </lineage>
</organism>
<evidence type="ECO:0000256" key="15">
    <source>
        <dbReference type="PROSITE-ProRule" id="PRU00339"/>
    </source>
</evidence>
<keyword evidence="18" id="KW-1185">Reference proteome</keyword>
<dbReference type="GeneID" id="80880799"/>
<feature type="region of interest" description="Disordered" evidence="16">
    <location>
        <begin position="102"/>
        <end position="121"/>
    </location>
</feature>
<feature type="region of interest" description="Disordered" evidence="16">
    <location>
        <begin position="20"/>
        <end position="65"/>
    </location>
</feature>
<feature type="compositionally biased region" description="Polar residues" evidence="16">
    <location>
        <begin position="108"/>
        <end position="121"/>
    </location>
</feature>
<dbReference type="InterPro" id="IPR011990">
    <property type="entry name" value="TPR-like_helical_dom_sf"/>
</dbReference>
<keyword evidence="6" id="KW-0963">Cytoplasm</keyword>
<evidence type="ECO:0000256" key="2">
    <source>
        <dbReference type="ARBA" id="ARBA00004496"/>
    </source>
</evidence>